<evidence type="ECO:0000313" key="2">
    <source>
        <dbReference type="Proteomes" id="UP001055879"/>
    </source>
</evidence>
<comment type="caution">
    <text evidence="1">The sequence shown here is derived from an EMBL/GenBank/DDBJ whole genome shotgun (WGS) entry which is preliminary data.</text>
</comment>
<proteinExistence type="predicted"/>
<reference evidence="1 2" key="2">
    <citation type="journal article" date="2022" name="Mol. Ecol. Resour.">
        <title>The genomes of chicory, endive, great burdock and yacon provide insights into Asteraceae paleo-polyploidization history and plant inulin production.</title>
        <authorList>
            <person name="Fan W."/>
            <person name="Wang S."/>
            <person name="Wang H."/>
            <person name="Wang A."/>
            <person name="Jiang F."/>
            <person name="Liu H."/>
            <person name="Zhao H."/>
            <person name="Xu D."/>
            <person name="Zhang Y."/>
        </authorList>
    </citation>
    <scope>NUCLEOTIDE SEQUENCE [LARGE SCALE GENOMIC DNA]</scope>
    <source>
        <strain evidence="2">cv. Niubang</strain>
    </source>
</reference>
<gene>
    <name evidence="1" type="ORF">L6452_08672</name>
</gene>
<dbReference type="EMBL" id="CM042049">
    <property type="protein sequence ID" value="KAI3746248.1"/>
    <property type="molecule type" value="Genomic_DNA"/>
</dbReference>
<sequence>MNRNNIRQLVHLNIYQIIEQPRNRDWSDFYEILLFIHIILSIFIIPTLPHSSPNRHLTESFVRISITSPPPRYDSPVATTPDVRHSTNALGNCEWRINSPICKLFWWTKMGMVMMRKVIRQEFQLQILIIQLRII</sequence>
<dbReference type="Proteomes" id="UP001055879">
    <property type="component" value="Linkage Group LG03"/>
</dbReference>
<protein>
    <submittedName>
        <fullName evidence="1">Uncharacterized protein</fullName>
    </submittedName>
</protein>
<reference evidence="2" key="1">
    <citation type="journal article" date="2022" name="Mol. Ecol. Resour.">
        <title>The genomes of chicory, endive, great burdock and yacon provide insights into Asteraceae palaeo-polyploidization history and plant inulin production.</title>
        <authorList>
            <person name="Fan W."/>
            <person name="Wang S."/>
            <person name="Wang H."/>
            <person name="Wang A."/>
            <person name="Jiang F."/>
            <person name="Liu H."/>
            <person name="Zhao H."/>
            <person name="Xu D."/>
            <person name="Zhang Y."/>
        </authorList>
    </citation>
    <scope>NUCLEOTIDE SEQUENCE [LARGE SCALE GENOMIC DNA]</scope>
    <source>
        <strain evidence="2">cv. Niubang</strain>
    </source>
</reference>
<name>A0ACB9DID2_ARCLA</name>
<accession>A0ACB9DID2</accession>
<organism evidence="1 2">
    <name type="scientific">Arctium lappa</name>
    <name type="common">Greater burdock</name>
    <name type="synonym">Lappa major</name>
    <dbReference type="NCBI Taxonomy" id="4217"/>
    <lineage>
        <taxon>Eukaryota</taxon>
        <taxon>Viridiplantae</taxon>
        <taxon>Streptophyta</taxon>
        <taxon>Embryophyta</taxon>
        <taxon>Tracheophyta</taxon>
        <taxon>Spermatophyta</taxon>
        <taxon>Magnoliopsida</taxon>
        <taxon>eudicotyledons</taxon>
        <taxon>Gunneridae</taxon>
        <taxon>Pentapetalae</taxon>
        <taxon>asterids</taxon>
        <taxon>campanulids</taxon>
        <taxon>Asterales</taxon>
        <taxon>Asteraceae</taxon>
        <taxon>Carduoideae</taxon>
        <taxon>Cardueae</taxon>
        <taxon>Arctiinae</taxon>
        <taxon>Arctium</taxon>
    </lineage>
</organism>
<keyword evidence="2" id="KW-1185">Reference proteome</keyword>
<evidence type="ECO:0000313" key="1">
    <source>
        <dbReference type="EMBL" id="KAI3746248.1"/>
    </source>
</evidence>